<dbReference type="Gene3D" id="3.30.1370.120">
    <property type="match status" value="3"/>
</dbReference>
<protein>
    <recommendedName>
        <fullName evidence="17">General secretion pathway protein D</fullName>
    </recommendedName>
</protein>
<dbReference type="RefSeq" id="WP_248342393.1">
    <property type="nucleotide sequence ID" value="NZ_AP025592.1"/>
</dbReference>
<feature type="domain" description="NolW-like" evidence="13">
    <location>
        <begin position="343"/>
        <end position="444"/>
    </location>
</feature>
<gene>
    <name evidence="15" type="ORF">AMPC_31100</name>
</gene>
<evidence type="ECO:0000256" key="3">
    <source>
        <dbReference type="ARBA" id="ARBA00022448"/>
    </source>
</evidence>
<evidence type="ECO:0000259" key="14">
    <source>
        <dbReference type="Pfam" id="PF21305"/>
    </source>
</evidence>
<evidence type="ECO:0000256" key="9">
    <source>
        <dbReference type="ARBA" id="ARBA00023237"/>
    </source>
</evidence>
<evidence type="ECO:0000256" key="10">
    <source>
        <dbReference type="RuleBase" id="RU004004"/>
    </source>
</evidence>
<evidence type="ECO:0000256" key="5">
    <source>
        <dbReference type="ARBA" id="ARBA00022692"/>
    </source>
</evidence>
<keyword evidence="7" id="KW-0653">Protein transport</keyword>
<feature type="domain" description="Type II/III secretion system secretin-like" evidence="12">
    <location>
        <begin position="531"/>
        <end position="706"/>
    </location>
</feature>
<dbReference type="InterPro" id="IPR049371">
    <property type="entry name" value="GspD-like_N0"/>
</dbReference>
<keyword evidence="9" id="KW-0998">Cell outer membrane</keyword>
<keyword evidence="5" id="KW-0812">Transmembrane</keyword>
<dbReference type="PRINTS" id="PR00811">
    <property type="entry name" value="BCTERIALGSPD"/>
</dbReference>
<dbReference type="Pfam" id="PF21305">
    <property type="entry name" value="type_II_gspD_N0"/>
    <property type="match status" value="1"/>
</dbReference>
<dbReference type="EMBL" id="AP025592">
    <property type="protein sequence ID" value="BDG09997.1"/>
    <property type="molecule type" value="Genomic_DNA"/>
</dbReference>
<evidence type="ECO:0000313" key="16">
    <source>
        <dbReference type="Proteomes" id="UP001162734"/>
    </source>
</evidence>
<comment type="subcellular location">
    <subcellularLocation>
        <location evidence="1 10">Cell outer membrane</location>
    </subcellularLocation>
</comment>
<keyword evidence="8" id="KW-0472">Membrane</keyword>
<sequence>MRLPPLLLLLLAAAAPPPRPPVPAPSSARPGAAAAPPAPERDGSPAPGRSEAALTADGPDGARCRPMEGKFLLAFNKAEIVDVLEQASRWTCRNFAYTDEVARGRITLVSRTPVTAEEAWAAFLAALSANNLALYSSGRYEKLVRSADARKAPIPTVGEGGETPATEQPVTKLIRLRYADPDQLRGLLGNFTSPQGADVQVVSPDLLIVTDVGLNLRRIERLVEAVDRPGGGDLIRVVQVQYASAKDLADKVNQVFQQGGGSGASAKGGGRRALLGGVTASAPGAPAAAPAAGSEPAEVSVSKVLADDRTNKLIVIADDKSFQRILDLVKQLDLPAGGTGGIHVVFLKNASAEDLAQTLQALAQGSASARKAQGTAAPGAAQPGAAAPQPVPASAARAAAAELLSGEVKVTADKAQNALVVMASGSDFAVMTRLIDELDRPRRQVFVEAVIMEVNLNHENQFGVSMHGVSPYQTSSGTGYIPLGSETGRVSSLDTASLLSLGGFLTGVVAPVSSELKSIFPYSSAAILVQALQTSSDVNVLSTPHLLASDNEESEISVGQNVPFQSGYSAASTSSSTSTSSTLTSLLASSYAPIQRQNVELKLKLKPQISEGDMVRLDLEEQTEEIASKDATLGPTTSKRSVKTKIVVKDQSTVVIGGLIQERTLQSVHKVPVLGDVPLLGWLFRDTVTTKAKTNLLLFLTPYVIRDASDFRRILERKQKEREEFARQFQGEAPRYAVPVDWARKPGLLTRLRRDVAEEARKLENGGPGAPGEGVITPEGKAPREGAPAEPAPAPPAAQDAARRPAASRSVLSSSSEV</sequence>
<organism evidence="15 16">
    <name type="scientific">Anaeromyxobacter paludicola</name>
    <dbReference type="NCBI Taxonomy" id="2918171"/>
    <lineage>
        <taxon>Bacteria</taxon>
        <taxon>Pseudomonadati</taxon>
        <taxon>Myxococcota</taxon>
        <taxon>Myxococcia</taxon>
        <taxon>Myxococcales</taxon>
        <taxon>Cystobacterineae</taxon>
        <taxon>Anaeromyxobacteraceae</taxon>
        <taxon>Anaeromyxobacter</taxon>
    </lineage>
</organism>
<evidence type="ECO:0000256" key="7">
    <source>
        <dbReference type="ARBA" id="ARBA00022927"/>
    </source>
</evidence>
<dbReference type="PANTHER" id="PTHR30332:SF24">
    <property type="entry name" value="SECRETIN GSPD-RELATED"/>
    <property type="match status" value="1"/>
</dbReference>
<dbReference type="InterPro" id="IPR038591">
    <property type="entry name" value="NolW-like_sf"/>
</dbReference>
<feature type="domain" description="GspD-like N0" evidence="14">
    <location>
        <begin position="74"/>
        <end position="137"/>
    </location>
</feature>
<evidence type="ECO:0000256" key="6">
    <source>
        <dbReference type="ARBA" id="ARBA00022729"/>
    </source>
</evidence>
<keyword evidence="16" id="KW-1185">Reference proteome</keyword>
<keyword evidence="3 10" id="KW-0813">Transport</keyword>
<dbReference type="Proteomes" id="UP001162734">
    <property type="component" value="Chromosome"/>
</dbReference>
<feature type="compositionally biased region" description="Low complexity" evidence="11">
    <location>
        <begin position="797"/>
        <end position="807"/>
    </location>
</feature>
<feature type="region of interest" description="Disordered" evidence="11">
    <location>
        <begin position="17"/>
        <end position="60"/>
    </location>
</feature>
<evidence type="ECO:0000256" key="11">
    <source>
        <dbReference type="SAM" id="MobiDB-lite"/>
    </source>
</evidence>
<feature type="domain" description="NolW-like" evidence="13">
    <location>
        <begin position="236"/>
        <end position="336"/>
    </location>
</feature>
<dbReference type="Pfam" id="PF03958">
    <property type="entry name" value="Secretin_N"/>
    <property type="match status" value="2"/>
</dbReference>
<proteinExistence type="inferred from homology"/>
<evidence type="ECO:0000256" key="4">
    <source>
        <dbReference type="ARBA" id="ARBA00022452"/>
    </source>
</evidence>
<dbReference type="InterPro" id="IPR013356">
    <property type="entry name" value="T2SS_GspD"/>
</dbReference>
<name>A0ABM7XDP7_9BACT</name>
<evidence type="ECO:0008006" key="17">
    <source>
        <dbReference type="Google" id="ProtNLM"/>
    </source>
</evidence>
<dbReference type="InterPro" id="IPR050810">
    <property type="entry name" value="Bact_Secretion_Sys_Channel"/>
</dbReference>
<accession>A0ABM7XDP7</accession>
<dbReference type="InterPro" id="IPR004846">
    <property type="entry name" value="T2SS/T3SS_dom"/>
</dbReference>
<reference evidence="16" key="1">
    <citation type="journal article" date="2022" name="Int. J. Syst. Evol. Microbiol.">
        <title>Anaeromyxobacter oryzae sp. nov., Anaeromyxobacter diazotrophicus sp. nov. and Anaeromyxobacter paludicola sp. nov., isolated from paddy soils.</title>
        <authorList>
            <person name="Itoh H."/>
            <person name="Xu Z."/>
            <person name="Mise K."/>
            <person name="Masuda Y."/>
            <person name="Ushijima N."/>
            <person name="Hayakawa C."/>
            <person name="Shiratori Y."/>
            <person name="Senoo K."/>
        </authorList>
    </citation>
    <scope>NUCLEOTIDE SEQUENCE [LARGE SCALE GENOMIC DNA]</scope>
    <source>
        <strain evidence="16">Red630</strain>
    </source>
</reference>
<dbReference type="InterPro" id="IPR001775">
    <property type="entry name" value="GspD/PilQ"/>
</dbReference>
<keyword evidence="6" id="KW-0732">Signal</keyword>
<evidence type="ECO:0000256" key="1">
    <source>
        <dbReference type="ARBA" id="ARBA00004442"/>
    </source>
</evidence>
<dbReference type="NCBIfam" id="TIGR02517">
    <property type="entry name" value="type_II_gspD"/>
    <property type="match status" value="1"/>
</dbReference>
<evidence type="ECO:0000259" key="12">
    <source>
        <dbReference type="Pfam" id="PF00263"/>
    </source>
</evidence>
<feature type="compositionally biased region" description="Low complexity" evidence="11">
    <location>
        <begin position="25"/>
        <end position="35"/>
    </location>
</feature>
<evidence type="ECO:0000259" key="13">
    <source>
        <dbReference type="Pfam" id="PF03958"/>
    </source>
</evidence>
<keyword evidence="4" id="KW-1134">Transmembrane beta strand</keyword>
<dbReference type="PANTHER" id="PTHR30332">
    <property type="entry name" value="PROBABLE GENERAL SECRETION PATHWAY PROTEIN D"/>
    <property type="match status" value="1"/>
</dbReference>
<evidence type="ECO:0000313" key="15">
    <source>
        <dbReference type="EMBL" id="BDG09997.1"/>
    </source>
</evidence>
<dbReference type="Pfam" id="PF00263">
    <property type="entry name" value="Secretin"/>
    <property type="match status" value="1"/>
</dbReference>
<evidence type="ECO:0000256" key="8">
    <source>
        <dbReference type="ARBA" id="ARBA00023136"/>
    </source>
</evidence>
<evidence type="ECO:0000256" key="2">
    <source>
        <dbReference type="ARBA" id="ARBA00006980"/>
    </source>
</evidence>
<feature type="region of interest" description="Disordered" evidence="11">
    <location>
        <begin position="759"/>
        <end position="818"/>
    </location>
</feature>
<comment type="similarity">
    <text evidence="2">Belongs to the bacterial secretin family. GSP D subfamily.</text>
</comment>
<dbReference type="InterPro" id="IPR005644">
    <property type="entry name" value="NolW-like"/>
</dbReference>